<dbReference type="Pfam" id="PF02518">
    <property type="entry name" value="HATPase_c"/>
    <property type="match status" value="1"/>
</dbReference>
<dbReference type="InterPro" id="IPR055558">
    <property type="entry name" value="DUF7134"/>
</dbReference>
<dbReference type="Gene3D" id="1.20.5.1930">
    <property type="match status" value="1"/>
</dbReference>
<feature type="transmembrane region" description="Helical" evidence="9">
    <location>
        <begin position="170"/>
        <end position="193"/>
    </location>
</feature>
<comment type="catalytic activity">
    <reaction evidence="1">
        <text>ATP + protein L-histidine = ADP + protein N-phospho-L-histidine.</text>
        <dbReference type="EC" id="2.7.13.3"/>
    </reaction>
</comment>
<keyword evidence="12" id="KW-1185">Reference proteome</keyword>
<keyword evidence="9" id="KW-1133">Transmembrane helix</keyword>
<dbReference type="RefSeq" id="WP_345444999.1">
    <property type="nucleotide sequence ID" value="NZ_BAABKP010000001.1"/>
</dbReference>
<keyword evidence="8" id="KW-0902">Two-component regulatory system</keyword>
<evidence type="ECO:0000313" key="12">
    <source>
        <dbReference type="Proteomes" id="UP001500187"/>
    </source>
</evidence>
<name>A0ABP9B8S7_9MICC</name>
<accession>A0ABP9B8S7</accession>
<feature type="transmembrane region" description="Helical" evidence="9">
    <location>
        <begin position="83"/>
        <end position="100"/>
    </location>
</feature>
<evidence type="ECO:0000256" key="6">
    <source>
        <dbReference type="ARBA" id="ARBA00022777"/>
    </source>
</evidence>
<evidence type="ECO:0000256" key="9">
    <source>
        <dbReference type="SAM" id="Phobius"/>
    </source>
</evidence>
<keyword evidence="3" id="KW-0597">Phosphoprotein</keyword>
<dbReference type="CDD" id="cd16917">
    <property type="entry name" value="HATPase_UhpB-NarQ-NarX-like"/>
    <property type="match status" value="1"/>
</dbReference>
<keyword evidence="6" id="KW-0418">Kinase</keyword>
<organism evidence="11 12">
    <name type="scientific">Rothia endophytica</name>
    <dbReference type="NCBI Taxonomy" id="1324766"/>
    <lineage>
        <taxon>Bacteria</taxon>
        <taxon>Bacillati</taxon>
        <taxon>Actinomycetota</taxon>
        <taxon>Actinomycetes</taxon>
        <taxon>Micrococcales</taxon>
        <taxon>Micrococcaceae</taxon>
        <taxon>Rothia</taxon>
    </lineage>
</organism>
<evidence type="ECO:0000256" key="2">
    <source>
        <dbReference type="ARBA" id="ARBA00012438"/>
    </source>
</evidence>
<sequence length="441" mass="48525">MTVHPRLSFRALDPDWERPTPSARELRWDYAVWLFVLASTLLMVAAYHSAGVFGSDPHDIFHAYIAQIGMTLPLIFRRRFPLTMLFLGTIIFYFLGFLNSLAAATLGYQISYLAVVYAAVAWGKNRAMVWILYTLVCLSVVVWLVSLWTIHGSSFSIFGVEDYQGGLFDVPTASYIATLTSNVIFFGSGAILGRSAWTGAYQRSVLEQQQAQLQRQSEQLAEDAVNRDRLRIARELHDSVGHHVSAMGIQAAAARRAMTKKPELASQPLENVEKLARSSVEEMKSIIRVLRNDPSEQTGASAEPGVRDIVKLVDQLGDSGIVGQLQVDVQSEARLVNLAQGTQLSIYRMVQEALTNVRKHSTARSVLVVLRTVESTVGGWVELEVTDDGRVSTAASGGGYGLHGIRERAEALGGTADLGPRQGTDGWKVRVRFPADFQTGQ</sequence>
<dbReference type="SMART" id="SM00387">
    <property type="entry name" value="HATPase_c"/>
    <property type="match status" value="1"/>
</dbReference>
<evidence type="ECO:0000313" key="11">
    <source>
        <dbReference type="EMBL" id="GAA4792208.1"/>
    </source>
</evidence>
<gene>
    <name evidence="11" type="ORF">GCM10023352_08330</name>
</gene>
<evidence type="ECO:0000256" key="5">
    <source>
        <dbReference type="ARBA" id="ARBA00022741"/>
    </source>
</evidence>
<keyword evidence="9" id="KW-0472">Membrane</keyword>
<evidence type="ECO:0000256" key="1">
    <source>
        <dbReference type="ARBA" id="ARBA00000085"/>
    </source>
</evidence>
<dbReference type="Pfam" id="PF07730">
    <property type="entry name" value="HisKA_3"/>
    <property type="match status" value="1"/>
</dbReference>
<evidence type="ECO:0000256" key="7">
    <source>
        <dbReference type="ARBA" id="ARBA00022840"/>
    </source>
</evidence>
<comment type="caution">
    <text evidence="11">The sequence shown here is derived from an EMBL/GenBank/DDBJ whole genome shotgun (WGS) entry which is preliminary data.</text>
</comment>
<keyword evidence="4" id="KW-0808">Transferase</keyword>
<dbReference type="InterPro" id="IPR050482">
    <property type="entry name" value="Sensor_HK_TwoCompSys"/>
</dbReference>
<dbReference type="EMBL" id="BAABKP010000001">
    <property type="protein sequence ID" value="GAA4792208.1"/>
    <property type="molecule type" value="Genomic_DNA"/>
</dbReference>
<proteinExistence type="predicted"/>
<dbReference type="SUPFAM" id="SSF55874">
    <property type="entry name" value="ATPase domain of HSP90 chaperone/DNA topoisomerase II/histidine kinase"/>
    <property type="match status" value="1"/>
</dbReference>
<dbReference type="PANTHER" id="PTHR24421">
    <property type="entry name" value="NITRATE/NITRITE SENSOR PROTEIN NARX-RELATED"/>
    <property type="match status" value="1"/>
</dbReference>
<dbReference type="Gene3D" id="3.30.565.10">
    <property type="entry name" value="Histidine kinase-like ATPase, C-terminal domain"/>
    <property type="match status" value="1"/>
</dbReference>
<protein>
    <recommendedName>
        <fullName evidence="2">histidine kinase</fullName>
        <ecNumber evidence="2">2.7.13.3</ecNumber>
    </recommendedName>
</protein>
<feature type="transmembrane region" description="Helical" evidence="9">
    <location>
        <begin position="30"/>
        <end position="48"/>
    </location>
</feature>
<dbReference type="Proteomes" id="UP001500187">
    <property type="component" value="Unassembled WGS sequence"/>
</dbReference>
<keyword evidence="7" id="KW-0067">ATP-binding</keyword>
<evidence type="ECO:0000256" key="3">
    <source>
        <dbReference type="ARBA" id="ARBA00022553"/>
    </source>
</evidence>
<dbReference type="Pfam" id="PF23539">
    <property type="entry name" value="DUF7134"/>
    <property type="match status" value="1"/>
</dbReference>
<reference evidence="12" key="1">
    <citation type="journal article" date="2019" name="Int. J. Syst. Evol. Microbiol.">
        <title>The Global Catalogue of Microorganisms (GCM) 10K type strain sequencing project: providing services to taxonomists for standard genome sequencing and annotation.</title>
        <authorList>
            <consortium name="The Broad Institute Genomics Platform"/>
            <consortium name="The Broad Institute Genome Sequencing Center for Infectious Disease"/>
            <person name="Wu L."/>
            <person name="Ma J."/>
        </authorList>
    </citation>
    <scope>NUCLEOTIDE SEQUENCE [LARGE SCALE GENOMIC DNA]</scope>
    <source>
        <strain evidence="12">JCM 18541</strain>
    </source>
</reference>
<dbReference type="InterPro" id="IPR036890">
    <property type="entry name" value="HATPase_C_sf"/>
</dbReference>
<evidence type="ECO:0000259" key="10">
    <source>
        <dbReference type="SMART" id="SM00387"/>
    </source>
</evidence>
<keyword evidence="5" id="KW-0547">Nucleotide-binding</keyword>
<keyword evidence="9" id="KW-0812">Transmembrane</keyword>
<dbReference type="InterPro" id="IPR003594">
    <property type="entry name" value="HATPase_dom"/>
</dbReference>
<feature type="transmembrane region" description="Helical" evidence="9">
    <location>
        <begin position="130"/>
        <end position="150"/>
    </location>
</feature>
<dbReference type="InterPro" id="IPR011712">
    <property type="entry name" value="Sig_transdc_His_kin_sub3_dim/P"/>
</dbReference>
<feature type="domain" description="Histidine kinase/HSP90-like ATPase" evidence="10">
    <location>
        <begin position="341"/>
        <end position="437"/>
    </location>
</feature>
<dbReference type="PANTHER" id="PTHR24421:SF10">
    <property type="entry name" value="NITRATE_NITRITE SENSOR PROTEIN NARQ"/>
    <property type="match status" value="1"/>
</dbReference>
<evidence type="ECO:0000256" key="4">
    <source>
        <dbReference type="ARBA" id="ARBA00022679"/>
    </source>
</evidence>
<evidence type="ECO:0000256" key="8">
    <source>
        <dbReference type="ARBA" id="ARBA00023012"/>
    </source>
</evidence>
<dbReference type="EC" id="2.7.13.3" evidence="2"/>